<feature type="transmembrane region" description="Helical" evidence="1">
    <location>
        <begin position="240"/>
        <end position="264"/>
    </location>
</feature>
<sequence>MANSLSLILLPLLCLPFYLSVIFDSIPYFRGPAPWPPEWQWPYLPTAITPMVLAISICIIFIYLLALHQTRLRLISLILLSTLTPIILVLQSRAGLGVLIRRIIHPDLNGHFTAALSQSNPFTLLSHYPNLVQAFYMHAHGHPPGTTLIYQTLIRLSADQTQAVFLILAFTLITQIATSILMYQTLKSYTKSAYGISLLWVLTPAVNLFIPLPDLLYSFLSLLFLYLLINRHFLLAGTTFYLSLFFSLSTLPALLLFFCLSLFSPSTYSLLPLTRIHLRSLMLGFFLPFLFFSLLDYNFGATLYVVLHTQTARSYGLWLLPNLLDFMIYSGLPLWFFLFATFKRLKTKIPLLLLISTLTLLTLSGFSRSEAGRIWLPLMPALFICLGTLPQMSSRITSLLILLLSTHTILLNLFWVSLW</sequence>
<evidence type="ECO:0008006" key="4">
    <source>
        <dbReference type="Google" id="ProtNLM"/>
    </source>
</evidence>
<organism evidence="2 3">
    <name type="scientific">Candidatus Collierbacteria bacterium RIFOXYB1_FULL_49_13</name>
    <dbReference type="NCBI Taxonomy" id="1817728"/>
    <lineage>
        <taxon>Bacteria</taxon>
        <taxon>Candidatus Collieribacteriota</taxon>
    </lineage>
</organism>
<keyword evidence="1" id="KW-0472">Membrane</keyword>
<feature type="transmembrane region" description="Helical" evidence="1">
    <location>
        <begin position="198"/>
        <end position="228"/>
    </location>
</feature>
<protein>
    <recommendedName>
        <fullName evidence="4">Glycosyltransferase RgtA/B/C/D-like domain-containing protein</fullName>
    </recommendedName>
</protein>
<accession>A0A1F5FIB7</accession>
<feature type="transmembrane region" description="Helical" evidence="1">
    <location>
        <begin position="43"/>
        <end position="65"/>
    </location>
</feature>
<gene>
    <name evidence="2" type="ORF">A2368_01310</name>
</gene>
<reference evidence="2 3" key="1">
    <citation type="journal article" date="2016" name="Nat. Commun.">
        <title>Thousands of microbial genomes shed light on interconnected biogeochemical processes in an aquifer system.</title>
        <authorList>
            <person name="Anantharaman K."/>
            <person name="Brown C.T."/>
            <person name="Hug L.A."/>
            <person name="Sharon I."/>
            <person name="Castelle C.J."/>
            <person name="Probst A.J."/>
            <person name="Thomas B.C."/>
            <person name="Singh A."/>
            <person name="Wilkins M.J."/>
            <person name="Karaoz U."/>
            <person name="Brodie E.L."/>
            <person name="Williams K.H."/>
            <person name="Hubbard S.S."/>
            <person name="Banfield J.F."/>
        </authorList>
    </citation>
    <scope>NUCLEOTIDE SEQUENCE [LARGE SCALE GENOMIC DNA]</scope>
</reference>
<feature type="transmembrane region" description="Helical" evidence="1">
    <location>
        <begin position="315"/>
        <end position="339"/>
    </location>
</feature>
<feature type="transmembrane region" description="Helical" evidence="1">
    <location>
        <begin position="399"/>
        <end position="418"/>
    </location>
</feature>
<evidence type="ECO:0000256" key="1">
    <source>
        <dbReference type="SAM" id="Phobius"/>
    </source>
</evidence>
<feature type="transmembrane region" description="Helical" evidence="1">
    <location>
        <begin position="374"/>
        <end position="392"/>
    </location>
</feature>
<feature type="transmembrane region" description="Helical" evidence="1">
    <location>
        <begin position="276"/>
        <end position="295"/>
    </location>
</feature>
<evidence type="ECO:0000313" key="2">
    <source>
        <dbReference type="EMBL" id="OGD79363.1"/>
    </source>
</evidence>
<feature type="transmembrane region" description="Helical" evidence="1">
    <location>
        <begin position="163"/>
        <end position="186"/>
    </location>
</feature>
<keyword evidence="1" id="KW-1133">Transmembrane helix</keyword>
<name>A0A1F5FIB7_9BACT</name>
<feature type="transmembrane region" description="Helical" evidence="1">
    <location>
        <begin position="351"/>
        <end position="368"/>
    </location>
</feature>
<dbReference type="Proteomes" id="UP000176682">
    <property type="component" value="Unassembled WGS sequence"/>
</dbReference>
<dbReference type="EMBL" id="MFAM01000023">
    <property type="protein sequence ID" value="OGD79363.1"/>
    <property type="molecule type" value="Genomic_DNA"/>
</dbReference>
<comment type="caution">
    <text evidence="2">The sequence shown here is derived from an EMBL/GenBank/DDBJ whole genome shotgun (WGS) entry which is preliminary data.</text>
</comment>
<evidence type="ECO:0000313" key="3">
    <source>
        <dbReference type="Proteomes" id="UP000176682"/>
    </source>
</evidence>
<proteinExistence type="predicted"/>
<dbReference type="AlphaFoldDB" id="A0A1F5FIB7"/>
<keyword evidence="1" id="KW-0812">Transmembrane</keyword>